<name>A0A1S1NBX7_9GAMM</name>
<proteinExistence type="predicted"/>
<dbReference type="InterPro" id="IPR011050">
    <property type="entry name" value="Pectin_lyase_fold/virulence"/>
</dbReference>
<dbReference type="InterPro" id="IPR012334">
    <property type="entry name" value="Pectin_lyas_fold"/>
</dbReference>
<gene>
    <name evidence="2" type="ORF">BIW53_03365</name>
</gene>
<dbReference type="EMBL" id="MNAN01000025">
    <property type="protein sequence ID" value="OHU96908.1"/>
    <property type="molecule type" value="Genomic_DNA"/>
</dbReference>
<dbReference type="Proteomes" id="UP000180253">
    <property type="component" value="Unassembled WGS sequence"/>
</dbReference>
<comment type="caution">
    <text evidence="2">The sequence shown here is derived from an EMBL/GenBank/DDBJ whole genome shotgun (WGS) entry which is preliminary data.</text>
</comment>
<dbReference type="SUPFAM" id="SSF51126">
    <property type="entry name" value="Pectin lyase-like"/>
    <property type="match status" value="1"/>
</dbReference>
<feature type="chain" id="PRO_5010349157" description="Pectate lyase superfamily protein domain-containing protein" evidence="1">
    <location>
        <begin position="21"/>
        <end position="471"/>
    </location>
</feature>
<sequence>MRILSTFSLILVAATSQVYAATNYCKSQYGENFITLDSASQFQSVINSAMTTGQFIFIPNGEYTINAMLDLNDSNPVTICGESKSGVVLKTNISDPLFGIQSQTTLDNMTLINTASKGTAIYVRYSSSFSDMKNLAISGFHTAYSGRKHLYSSFENIDISDVNIGIELHSDIFRYYVVHNNNQYGSRFPKTDGKFNNNCYVTSKPPCQTKDDDGNLFFYDDGWFNNVLRFKNISVSNFTDYGIKMQAMTVQLDNVSLTGASIDSSVGLIIDSPQAHPERMLVQKESENLRAYNLAFNTLKLSNLKTGIIADEVQYISLNTVNKVGDVLELVNAKNVDYLKLENVPNAERYRFENTKVHVNSKLTNIDSINSMFFIENEANKAKSYQFALAARGNSTQVAIPAGYDCLAISSFIDGYSKHASLWRKSNGAFTKVVGPDNISVSTTGNVVKLTLNAPSLKRGKATFLPYSYCD</sequence>
<evidence type="ECO:0000313" key="3">
    <source>
        <dbReference type="Proteomes" id="UP000180253"/>
    </source>
</evidence>
<organism evidence="2 3">
    <name type="scientific">Pseudoalteromonas byunsanensis</name>
    <dbReference type="NCBI Taxonomy" id="327939"/>
    <lineage>
        <taxon>Bacteria</taxon>
        <taxon>Pseudomonadati</taxon>
        <taxon>Pseudomonadota</taxon>
        <taxon>Gammaproteobacteria</taxon>
        <taxon>Alteromonadales</taxon>
        <taxon>Pseudoalteromonadaceae</taxon>
        <taxon>Pseudoalteromonas</taxon>
    </lineage>
</organism>
<evidence type="ECO:0000313" key="2">
    <source>
        <dbReference type="EMBL" id="OHU96908.1"/>
    </source>
</evidence>
<evidence type="ECO:0008006" key="4">
    <source>
        <dbReference type="Google" id="ProtNLM"/>
    </source>
</evidence>
<evidence type="ECO:0000256" key="1">
    <source>
        <dbReference type="SAM" id="SignalP"/>
    </source>
</evidence>
<accession>A0A1S1NBX7</accession>
<keyword evidence="1" id="KW-0732">Signal</keyword>
<dbReference type="Gene3D" id="2.160.20.10">
    <property type="entry name" value="Single-stranded right-handed beta-helix, Pectin lyase-like"/>
    <property type="match status" value="1"/>
</dbReference>
<protein>
    <recommendedName>
        <fullName evidence="4">Pectate lyase superfamily protein domain-containing protein</fullName>
    </recommendedName>
</protein>
<reference evidence="2 3" key="1">
    <citation type="submission" date="2016-10" db="EMBL/GenBank/DDBJ databases">
        <title>Pseudoalteromonas amylolytica sp. nov., isolated from the surface seawater.</title>
        <authorList>
            <person name="Wu Y.-H."/>
            <person name="Cheng H."/>
            <person name="Jin X.-B."/>
            <person name="Wang C.-S."/>
            <person name="Xu X.-W."/>
        </authorList>
    </citation>
    <scope>NUCLEOTIDE SEQUENCE [LARGE SCALE GENOMIC DNA]</scope>
    <source>
        <strain evidence="2 3">JCM 12483</strain>
    </source>
</reference>
<feature type="signal peptide" evidence="1">
    <location>
        <begin position="1"/>
        <end position="20"/>
    </location>
</feature>
<dbReference type="RefSeq" id="WP_070990407.1">
    <property type="nucleotide sequence ID" value="NZ_CBCSHD010000020.1"/>
</dbReference>
<keyword evidence="3" id="KW-1185">Reference proteome</keyword>
<dbReference type="AlphaFoldDB" id="A0A1S1NBX7"/>